<reference evidence="7 8" key="2">
    <citation type="submission" date="2008-08" db="EMBL/GenBank/DDBJ databases">
        <authorList>
            <person name="Fulton L."/>
            <person name="Clifton S."/>
            <person name="Fulton B."/>
            <person name="Xu J."/>
            <person name="Minx P."/>
            <person name="Pepin K.H."/>
            <person name="Johnson M."/>
            <person name="Bhonagiri V."/>
            <person name="Nash W.E."/>
            <person name="Mardis E.R."/>
            <person name="Wilson R.K."/>
        </authorList>
    </citation>
    <scope>NUCLEOTIDE SEQUENCE [LARGE SCALE GENOMIC DNA]</scope>
    <source>
        <strain evidence="7 8">ATCC 29176</strain>
    </source>
</reference>
<feature type="binding site" evidence="4">
    <location>
        <position position="122"/>
    </location>
    <ligand>
        <name>NAD(+)</name>
        <dbReference type="ChEBI" id="CHEBI:57540"/>
    </ligand>
</feature>
<feature type="binding site" evidence="4 5">
    <location>
        <position position="168"/>
    </location>
    <ligand>
        <name>Zn(2+)</name>
        <dbReference type="ChEBI" id="CHEBI:29105"/>
    </ligand>
</feature>
<feature type="binding site" evidence="4">
    <location>
        <position position="119"/>
    </location>
    <ligand>
        <name>NAD(+)</name>
        <dbReference type="ChEBI" id="CHEBI:57540"/>
    </ligand>
</feature>
<dbReference type="Gene3D" id="3.40.50.1220">
    <property type="entry name" value="TPP-binding domain"/>
    <property type="match status" value="1"/>
</dbReference>
<comment type="similarity">
    <text evidence="4">Belongs to the sirtuin family. Class U subfamily.</text>
</comment>
<dbReference type="PANTHER" id="PTHR11085:SF4">
    <property type="entry name" value="NAD-DEPENDENT PROTEIN DEACYLASE"/>
    <property type="match status" value="1"/>
</dbReference>
<evidence type="ECO:0000256" key="4">
    <source>
        <dbReference type="HAMAP-Rule" id="MF_01968"/>
    </source>
</evidence>
<feature type="domain" description="Deacetylase sirtuin-type" evidence="6">
    <location>
        <begin position="13"/>
        <end position="257"/>
    </location>
</feature>
<proteinExistence type="inferred from homology"/>
<dbReference type="GO" id="GO:0008270">
    <property type="term" value="F:zinc ion binding"/>
    <property type="evidence" value="ECO:0007669"/>
    <property type="project" value="UniProtKB-UniRule"/>
</dbReference>
<feature type="binding site" evidence="4">
    <location>
        <position position="137"/>
    </location>
    <ligand>
        <name>NAD(+)</name>
        <dbReference type="ChEBI" id="CHEBI:57540"/>
    </ligand>
</feature>
<evidence type="ECO:0000256" key="5">
    <source>
        <dbReference type="PROSITE-ProRule" id="PRU00236"/>
    </source>
</evidence>
<protein>
    <recommendedName>
        <fullName evidence="4">NAD-dependent protein deacetylase</fullName>
        <ecNumber evidence="4">2.3.1.286</ecNumber>
    </recommendedName>
    <alternativeName>
        <fullName evidence="4">Regulatory protein SIR2 homolog</fullName>
    </alternativeName>
</protein>
<dbReference type="InterPro" id="IPR026590">
    <property type="entry name" value="Ssirtuin_cat_dom"/>
</dbReference>
<feature type="binding site" evidence="4">
    <location>
        <position position="51"/>
    </location>
    <ligand>
        <name>NAD(+)</name>
        <dbReference type="ChEBI" id="CHEBI:57540"/>
    </ligand>
</feature>
<dbReference type="InterPro" id="IPR003000">
    <property type="entry name" value="Sirtuin"/>
</dbReference>
<keyword evidence="4 5" id="KW-0479">Metal-binding</keyword>
<feature type="binding site" evidence="4">
    <location>
        <position position="206"/>
    </location>
    <ligand>
        <name>NAD(+)</name>
        <dbReference type="ChEBI" id="CHEBI:57540"/>
    </ligand>
</feature>
<comment type="subcellular location">
    <subcellularLocation>
        <location evidence="4">Cytoplasm</location>
    </subcellularLocation>
</comment>
<dbReference type="Gene3D" id="3.30.1600.10">
    <property type="entry name" value="SIR2/SIRT2 'Small Domain"/>
    <property type="match status" value="1"/>
</dbReference>
<feature type="active site" description="Proton acceptor" evidence="4 5">
    <location>
        <position position="137"/>
    </location>
</feature>
<evidence type="ECO:0000259" key="6">
    <source>
        <dbReference type="PROSITE" id="PS50305"/>
    </source>
</evidence>
<feature type="binding site" evidence="4 5">
    <location>
        <position position="148"/>
    </location>
    <ligand>
        <name>Zn(2+)</name>
        <dbReference type="ChEBI" id="CHEBI:29105"/>
    </ligand>
</feature>
<sequence length="257" mass="28556">MKYVPHLLYVVRKEKMYEKEIAELQKIIDESSRIVFFGGAGVSTESGIPDFRSADGIYHQKYKYSPEQVVSHSFFIKYPEAFYEFYKEKMMMLDAKPNPAHLKLAELEAAGKLQAVVTQNIDGLHQSAGSKKVYELHGSIHRNYCMKCGKFYDAEYVKKSEGVPHCSCGGEIKPDVVLYEEGLDAKTMDGAVRAIGSADTLIIGGTSLVVYPAAGFIDYFRGKHLVVINKSSTEKAVRAELNIAAPIGEILGSIQVR</sequence>
<dbReference type="AlphaFoldDB" id="B5CSV8"/>
<comment type="cofactor">
    <cofactor evidence="4">
        <name>Zn(2+)</name>
        <dbReference type="ChEBI" id="CHEBI:29105"/>
    </cofactor>
    <text evidence="4">Binds 1 zinc ion per subunit.</text>
</comment>
<dbReference type="GO" id="GO:0017136">
    <property type="term" value="F:histone deacetylase activity, NAD-dependent"/>
    <property type="evidence" value="ECO:0007669"/>
    <property type="project" value="TreeGrafter"/>
</dbReference>
<gene>
    <name evidence="4" type="primary">cobB</name>
    <name evidence="7" type="ORF">RUMLAC_02542</name>
</gene>
<evidence type="ECO:0000313" key="7">
    <source>
        <dbReference type="EMBL" id="EDY31660.1"/>
    </source>
</evidence>
<dbReference type="GO" id="GO:0005737">
    <property type="term" value="C:cytoplasm"/>
    <property type="evidence" value="ECO:0007669"/>
    <property type="project" value="UniProtKB-SubCell"/>
</dbReference>
<dbReference type="InterPro" id="IPR050134">
    <property type="entry name" value="NAD-dep_sirtuin_deacylases"/>
</dbReference>
<feature type="binding site" evidence="4">
    <location>
        <position position="121"/>
    </location>
    <ligand>
        <name>nicotinamide</name>
        <dbReference type="ChEBI" id="CHEBI:17154"/>
    </ligand>
</feature>
<accession>B5CSV8</accession>
<dbReference type="Pfam" id="PF02146">
    <property type="entry name" value="SIR2"/>
    <property type="match status" value="1"/>
</dbReference>
<feature type="binding site" evidence="4">
    <location>
        <position position="122"/>
    </location>
    <ligand>
        <name>nicotinamide</name>
        <dbReference type="ChEBI" id="CHEBI:17154"/>
    </ligand>
</feature>
<dbReference type="NCBIfam" id="NF001752">
    <property type="entry name" value="PRK00481.1-1"/>
    <property type="match status" value="1"/>
</dbReference>
<feature type="binding site" evidence="4">
    <location>
        <position position="51"/>
    </location>
    <ligand>
        <name>nicotinamide</name>
        <dbReference type="ChEBI" id="CHEBI:17154"/>
    </ligand>
</feature>
<keyword evidence="4 5" id="KW-0862">Zinc</keyword>
<feature type="binding site" evidence="4">
    <location>
        <position position="229"/>
    </location>
    <ligand>
        <name>NAD(+)</name>
        <dbReference type="ChEBI" id="CHEBI:57540"/>
    </ligand>
</feature>
<comment type="caution">
    <text evidence="7">The sequence shown here is derived from an EMBL/GenBank/DDBJ whole genome shotgun (WGS) entry which is preliminary data.</text>
</comment>
<dbReference type="PANTHER" id="PTHR11085">
    <property type="entry name" value="NAD-DEPENDENT PROTEIN DEACYLASE SIRTUIN-5, MITOCHONDRIAL-RELATED"/>
    <property type="match status" value="1"/>
</dbReference>
<evidence type="ECO:0000313" key="8">
    <source>
        <dbReference type="Proteomes" id="UP000003254"/>
    </source>
</evidence>
<comment type="caution">
    <text evidence="4">Lacks conserved residue(s) required for the propagation of feature annotation.</text>
</comment>
<evidence type="ECO:0000256" key="3">
    <source>
        <dbReference type="ARBA" id="ARBA00023027"/>
    </source>
</evidence>
<feature type="binding site" evidence="4 5">
    <location>
        <position position="166"/>
    </location>
    <ligand>
        <name>Zn(2+)</name>
        <dbReference type="ChEBI" id="CHEBI:29105"/>
    </ligand>
</feature>
<dbReference type="HAMAP" id="MF_01968">
    <property type="entry name" value="Sirtuin_ClassU"/>
    <property type="match status" value="1"/>
</dbReference>
<feature type="binding site" evidence="4">
    <location>
        <position position="207"/>
    </location>
    <ligand>
        <name>NAD(+)</name>
        <dbReference type="ChEBI" id="CHEBI:57540"/>
    </ligand>
</feature>
<dbReference type="SUPFAM" id="SSF52467">
    <property type="entry name" value="DHS-like NAD/FAD-binding domain"/>
    <property type="match status" value="1"/>
</dbReference>
<feature type="binding site" evidence="4">
    <location>
        <position position="52"/>
    </location>
    <ligand>
        <name>NAD(+)</name>
        <dbReference type="ChEBI" id="CHEBI:57540"/>
    </ligand>
</feature>
<evidence type="ECO:0000256" key="1">
    <source>
        <dbReference type="ARBA" id="ARBA00022490"/>
    </source>
</evidence>
<feature type="binding site" evidence="4">
    <location>
        <position position="44"/>
    </location>
    <ligand>
        <name>NAD(+)</name>
        <dbReference type="ChEBI" id="CHEBI:57540"/>
    </ligand>
</feature>
<name>B5CSV8_9FIRM</name>
<keyword evidence="3 4" id="KW-0520">NAD</keyword>
<comment type="function">
    <text evidence="4">NAD-dependent protein deacetylase which modulates the activities of several enzymes which are inactive in their acetylated form.</text>
</comment>
<dbReference type="EC" id="2.3.1.286" evidence="4"/>
<feature type="binding site" evidence="4">
    <location>
        <position position="247"/>
    </location>
    <ligand>
        <name>NAD(+)</name>
        <dbReference type="ChEBI" id="CHEBI:57540"/>
    </ligand>
</feature>
<dbReference type="Proteomes" id="UP000003254">
    <property type="component" value="Unassembled WGS sequence"/>
</dbReference>
<reference evidence="7 8" key="1">
    <citation type="submission" date="2008-08" db="EMBL/GenBank/DDBJ databases">
        <title>Draft genome sequence of Ruminococcus lactaris ATCC 29176.</title>
        <authorList>
            <person name="Sudarsanam P."/>
            <person name="Ley R."/>
            <person name="Guruge J."/>
            <person name="Turnbaugh P.J."/>
            <person name="Mahowald M."/>
            <person name="Liep D."/>
            <person name="Gordon J."/>
        </authorList>
    </citation>
    <scope>NUCLEOTIDE SEQUENCE [LARGE SCALE GENOMIC DNA]</scope>
    <source>
        <strain evidence="7 8">ATCC 29176</strain>
    </source>
</reference>
<dbReference type="eggNOG" id="COG0846">
    <property type="taxonomic scope" value="Bacteria"/>
</dbReference>
<dbReference type="InterPro" id="IPR028628">
    <property type="entry name" value="Sirtuin_class_U"/>
</dbReference>
<organism evidence="7 8">
    <name type="scientific">[Ruminococcus] lactaris ATCC 29176</name>
    <dbReference type="NCBI Taxonomy" id="471875"/>
    <lineage>
        <taxon>Bacteria</taxon>
        <taxon>Bacillati</taxon>
        <taxon>Bacillota</taxon>
        <taxon>Clostridia</taxon>
        <taxon>Lachnospirales</taxon>
        <taxon>Lachnospiraceae</taxon>
        <taxon>Mediterraneibacter</taxon>
    </lineage>
</organism>
<dbReference type="InterPro" id="IPR026591">
    <property type="entry name" value="Sirtuin_cat_small_dom_sf"/>
</dbReference>
<keyword evidence="2 4" id="KW-0808">Transferase</keyword>
<dbReference type="PROSITE" id="PS50305">
    <property type="entry name" value="SIRTUIN"/>
    <property type="match status" value="1"/>
</dbReference>
<dbReference type="GO" id="GO:0070403">
    <property type="term" value="F:NAD+ binding"/>
    <property type="evidence" value="ECO:0007669"/>
    <property type="project" value="UniProtKB-UniRule"/>
</dbReference>
<evidence type="ECO:0000256" key="2">
    <source>
        <dbReference type="ARBA" id="ARBA00022679"/>
    </source>
</evidence>
<feature type="binding site" evidence="4">
    <location>
        <position position="40"/>
    </location>
    <ligand>
        <name>NAD(+)</name>
        <dbReference type="ChEBI" id="CHEBI:57540"/>
    </ligand>
</feature>
<keyword evidence="8" id="KW-1185">Reference proteome</keyword>
<keyword evidence="1 4" id="KW-0963">Cytoplasm</keyword>
<feature type="binding site" evidence="4">
    <location>
        <position position="121"/>
    </location>
    <ligand>
        <name>NAD(+)</name>
        <dbReference type="ChEBI" id="CHEBI:57540"/>
    </ligand>
</feature>
<feature type="binding site" evidence="4 5">
    <location>
        <position position="145"/>
    </location>
    <ligand>
        <name>Zn(2+)</name>
        <dbReference type="ChEBI" id="CHEBI:29105"/>
    </ligand>
</feature>
<dbReference type="EMBL" id="ABOU02000051">
    <property type="protein sequence ID" value="EDY31660.1"/>
    <property type="molecule type" value="Genomic_DNA"/>
</dbReference>
<dbReference type="HOGENOM" id="CLU_023643_3_0_9"/>
<dbReference type="InterPro" id="IPR029035">
    <property type="entry name" value="DHS-like_NAD/FAD-binding_dom"/>
</dbReference>
<comment type="catalytic activity">
    <reaction evidence="4">
        <text>N(6)-acetyl-L-lysyl-[protein] + NAD(+) + H2O = 2''-O-acetyl-ADP-D-ribose + nicotinamide + L-lysyl-[protein]</text>
        <dbReference type="Rhea" id="RHEA:43636"/>
        <dbReference type="Rhea" id="RHEA-COMP:9752"/>
        <dbReference type="Rhea" id="RHEA-COMP:10731"/>
        <dbReference type="ChEBI" id="CHEBI:15377"/>
        <dbReference type="ChEBI" id="CHEBI:17154"/>
        <dbReference type="ChEBI" id="CHEBI:29969"/>
        <dbReference type="ChEBI" id="CHEBI:57540"/>
        <dbReference type="ChEBI" id="CHEBI:61930"/>
        <dbReference type="ChEBI" id="CHEBI:83767"/>
        <dbReference type="EC" id="2.3.1.286"/>
    </reaction>
</comment>